<protein>
    <submittedName>
        <fullName evidence="1">Uncharacterized protein</fullName>
    </submittedName>
</protein>
<sequence length="110" mass="12013">MPGAISVNDTKLWPTMAESFARFSSEGTMTRETMGASTYARTLDRGNGMDRTGAPDYDRYLFGGIVAGKSMDWAITGGYVPRDAFTQTSDLHRGMQTLHMGTGYILDTSI</sequence>
<proteinExistence type="predicted"/>
<gene>
    <name evidence="1" type="ORF">KL86DPRO_20655</name>
</gene>
<dbReference type="EMBL" id="FLUQ01000002">
    <property type="protein sequence ID" value="SBW06400.1"/>
    <property type="molecule type" value="Genomic_DNA"/>
</dbReference>
<evidence type="ECO:0000313" key="1">
    <source>
        <dbReference type="EMBL" id="SBW06400.1"/>
    </source>
</evidence>
<name>A0A212K3V4_9DELT</name>
<accession>A0A212K3V4</accession>
<organism evidence="1">
    <name type="scientific">uncultured delta proteobacterium</name>
    <dbReference type="NCBI Taxonomy" id="34034"/>
    <lineage>
        <taxon>Bacteria</taxon>
        <taxon>Deltaproteobacteria</taxon>
        <taxon>environmental samples</taxon>
    </lineage>
</organism>
<reference evidence="1" key="1">
    <citation type="submission" date="2016-04" db="EMBL/GenBank/DDBJ databases">
        <authorList>
            <person name="Evans L.H."/>
            <person name="Alamgir A."/>
            <person name="Owens N."/>
            <person name="Weber N.D."/>
            <person name="Virtaneva K."/>
            <person name="Barbian K."/>
            <person name="Babar A."/>
            <person name="Rosenke K."/>
        </authorList>
    </citation>
    <scope>NUCLEOTIDE SEQUENCE</scope>
    <source>
        <strain evidence="1">86</strain>
    </source>
</reference>
<dbReference type="AlphaFoldDB" id="A0A212K3V4"/>